<dbReference type="InterPro" id="IPR022657">
    <property type="entry name" value="De-COase2_CS"/>
</dbReference>
<dbReference type="PRINTS" id="PR01179">
    <property type="entry name" value="ODADCRBXLASE"/>
</dbReference>
<evidence type="ECO:0000313" key="7">
    <source>
        <dbReference type="Proteomes" id="UP001589867"/>
    </source>
</evidence>
<dbReference type="PROSITE" id="PS00879">
    <property type="entry name" value="ODR_DC_2_2"/>
    <property type="match status" value="1"/>
</dbReference>
<dbReference type="EC" id="5.1.1.1" evidence="6"/>
<dbReference type="PANTHER" id="PTHR43727:SF2">
    <property type="entry name" value="GROUP IV DECARBOXYLASE"/>
    <property type="match status" value="1"/>
</dbReference>
<evidence type="ECO:0000313" key="6">
    <source>
        <dbReference type="EMBL" id="MFC0533618.1"/>
    </source>
</evidence>
<dbReference type="GO" id="GO:0008784">
    <property type="term" value="F:alanine racemase activity"/>
    <property type="evidence" value="ECO:0007669"/>
    <property type="project" value="UniProtKB-EC"/>
</dbReference>
<dbReference type="SUPFAM" id="SSF51419">
    <property type="entry name" value="PLP-binding barrel"/>
    <property type="match status" value="1"/>
</dbReference>
<dbReference type="InterPro" id="IPR022644">
    <property type="entry name" value="De-COase2_N"/>
</dbReference>
<dbReference type="PANTHER" id="PTHR43727">
    <property type="entry name" value="DIAMINOPIMELATE DECARBOXYLASE"/>
    <property type="match status" value="1"/>
</dbReference>
<evidence type="ECO:0000256" key="2">
    <source>
        <dbReference type="ARBA" id="ARBA00022898"/>
    </source>
</evidence>
<sequence length="379" mass="40010">MLPEPVRAALAGATAPVCAYVYDTATLRATAAALRAALPDGTTLLYAVKANGHPAVAAALAEVCDGLEVASGGELELAVAAGARTIAFGGPAKTDAELRSALAAGALVHAESPLELRRLAALATGPLDIALRVNRAGGTLGGTHRMAGAPTPFGIEEAQLPAAAALAADLPHLRVVGFHLHAVSNNLDADAHTAFVDEAVRWSVATAARLGIKLSYVNVGGGLGVDYLTGEALPLPRLRPQPPPSGVRLAFEPGRYLTAAAGWYAAEVLDLKHNHGRWFAVLRGGTHHFRLPAAWGYSHPFTVLPREQWPYDFARPEVRDVEVDAAGELCTPRDILTRGQRVTRLRVGDVLVFGHAGAYGWDISHHDYLKHPRPQMFVV</sequence>
<dbReference type="InterPro" id="IPR029066">
    <property type="entry name" value="PLP-binding_barrel"/>
</dbReference>
<proteinExistence type="inferred from homology"/>
<accession>A0ABV6MFV5</accession>
<dbReference type="SUPFAM" id="SSF50621">
    <property type="entry name" value="Alanine racemase C-terminal domain-like"/>
    <property type="match status" value="1"/>
</dbReference>
<dbReference type="Pfam" id="PF02784">
    <property type="entry name" value="Orn_Arg_deC_N"/>
    <property type="match status" value="1"/>
</dbReference>
<dbReference type="EMBL" id="JBHLUH010000085">
    <property type="protein sequence ID" value="MFC0533618.1"/>
    <property type="molecule type" value="Genomic_DNA"/>
</dbReference>
<keyword evidence="7" id="KW-1185">Reference proteome</keyword>
<evidence type="ECO:0000256" key="3">
    <source>
        <dbReference type="RuleBase" id="RU003737"/>
    </source>
</evidence>
<organism evidence="6 7">
    <name type="scientific">Phytohabitans kaempferiae</name>
    <dbReference type="NCBI Taxonomy" id="1620943"/>
    <lineage>
        <taxon>Bacteria</taxon>
        <taxon>Bacillati</taxon>
        <taxon>Actinomycetota</taxon>
        <taxon>Actinomycetes</taxon>
        <taxon>Micromonosporales</taxon>
        <taxon>Micromonosporaceae</taxon>
    </lineage>
</organism>
<dbReference type="RefSeq" id="WP_377261447.1">
    <property type="nucleotide sequence ID" value="NZ_JBHLUH010000085.1"/>
</dbReference>
<evidence type="ECO:0000259" key="4">
    <source>
        <dbReference type="Pfam" id="PF00278"/>
    </source>
</evidence>
<dbReference type="InterPro" id="IPR009006">
    <property type="entry name" value="Ala_racemase/Decarboxylase_C"/>
</dbReference>
<keyword evidence="2" id="KW-0663">Pyridoxal phosphate</keyword>
<feature type="domain" description="Orn/DAP/Arg decarboxylase 2 N-terminal" evidence="5">
    <location>
        <begin position="26"/>
        <end position="259"/>
    </location>
</feature>
<evidence type="ECO:0000256" key="1">
    <source>
        <dbReference type="ARBA" id="ARBA00001933"/>
    </source>
</evidence>
<comment type="similarity">
    <text evidence="3">Belongs to the Orn/Lys/Arg decarboxylase class-II family.</text>
</comment>
<dbReference type="InterPro" id="IPR002433">
    <property type="entry name" value="Orn_de-COase"/>
</dbReference>
<feature type="domain" description="Orn/DAP/Arg decarboxylase 2 C-terminal" evidence="4">
    <location>
        <begin position="20"/>
        <end position="357"/>
    </location>
</feature>
<evidence type="ECO:0000259" key="5">
    <source>
        <dbReference type="Pfam" id="PF02784"/>
    </source>
</evidence>
<dbReference type="PRINTS" id="PR01182">
    <property type="entry name" value="ORNDCRBXLASE"/>
</dbReference>
<keyword evidence="6" id="KW-0413">Isomerase</keyword>
<dbReference type="Gene3D" id="2.40.37.10">
    <property type="entry name" value="Lyase, Ornithine Decarboxylase, Chain A, domain 1"/>
    <property type="match status" value="1"/>
</dbReference>
<dbReference type="InterPro" id="IPR022643">
    <property type="entry name" value="De-COase2_C"/>
</dbReference>
<dbReference type="Pfam" id="PF00278">
    <property type="entry name" value="Orn_DAP_Arg_deC"/>
    <property type="match status" value="1"/>
</dbReference>
<reference evidence="6 7" key="1">
    <citation type="submission" date="2024-09" db="EMBL/GenBank/DDBJ databases">
        <authorList>
            <person name="Sun Q."/>
            <person name="Mori K."/>
        </authorList>
    </citation>
    <scope>NUCLEOTIDE SEQUENCE [LARGE SCALE GENOMIC DNA]</scope>
    <source>
        <strain evidence="6 7">TBRC 3947</strain>
    </source>
</reference>
<comment type="caution">
    <text evidence="6">The sequence shown here is derived from an EMBL/GenBank/DDBJ whole genome shotgun (WGS) entry which is preliminary data.</text>
</comment>
<protein>
    <submittedName>
        <fullName evidence="6">Alanine racemase</fullName>
        <ecNumber evidence="6">5.1.1.1</ecNumber>
    </submittedName>
</protein>
<comment type="cofactor">
    <cofactor evidence="1">
        <name>pyridoxal 5'-phosphate</name>
        <dbReference type="ChEBI" id="CHEBI:597326"/>
    </cofactor>
</comment>
<dbReference type="InterPro" id="IPR000183">
    <property type="entry name" value="Orn/DAP/Arg_de-COase"/>
</dbReference>
<dbReference type="Gene3D" id="3.20.20.10">
    <property type="entry name" value="Alanine racemase"/>
    <property type="match status" value="1"/>
</dbReference>
<dbReference type="Proteomes" id="UP001589867">
    <property type="component" value="Unassembled WGS sequence"/>
</dbReference>
<gene>
    <name evidence="6" type="ORF">ACFFIA_39030</name>
</gene>
<name>A0ABV6MFV5_9ACTN</name>